<evidence type="ECO:0000256" key="1">
    <source>
        <dbReference type="ARBA" id="ARBA00001946"/>
    </source>
</evidence>
<comment type="similarity">
    <text evidence="2 12">Belongs to the FPP/GGPP synthase family.</text>
</comment>
<evidence type="ECO:0000256" key="8">
    <source>
        <dbReference type="ARBA" id="ARBA00023229"/>
    </source>
</evidence>
<dbReference type="GO" id="GO:0046872">
    <property type="term" value="F:metal ion binding"/>
    <property type="evidence" value="ECO:0007669"/>
    <property type="project" value="UniProtKB-KW"/>
</dbReference>
<dbReference type="SUPFAM" id="SSF48576">
    <property type="entry name" value="Terpenoid synthases"/>
    <property type="match status" value="1"/>
</dbReference>
<dbReference type="NCBIfam" id="NF045485">
    <property type="entry name" value="FPPsyn"/>
    <property type="match status" value="1"/>
</dbReference>
<dbReference type="PROSITE" id="PS00723">
    <property type="entry name" value="POLYPRENYL_SYNTHASE_1"/>
    <property type="match status" value="1"/>
</dbReference>
<dbReference type="PANTHER" id="PTHR43281">
    <property type="entry name" value="FARNESYL DIPHOSPHATE SYNTHASE"/>
    <property type="match status" value="1"/>
</dbReference>
<dbReference type="InterPro" id="IPR033749">
    <property type="entry name" value="Polyprenyl_synt_CS"/>
</dbReference>
<dbReference type="CDD" id="cd00685">
    <property type="entry name" value="Trans_IPPS_HT"/>
    <property type="match status" value="1"/>
</dbReference>
<proteinExistence type="inferred from homology"/>
<dbReference type="InterPro" id="IPR053378">
    <property type="entry name" value="Prenyl_diphosphate_synthase"/>
</dbReference>
<evidence type="ECO:0000256" key="3">
    <source>
        <dbReference type="ARBA" id="ARBA00012439"/>
    </source>
</evidence>
<comment type="catalytic activity">
    <reaction evidence="11">
        <text>isopentenyl diphosphate + (2E)-geranyl diphosphate = (2E,6E)-farnesyl diphosphate + diphosphate</text>
        <dbReference type="Rhea" id="RHEA:19361"/>
        <dbReference type="ChEBI" id="CHEBI:33019"/>
        <dbReference type="ChEBI" id="CHEBI:58057"/>
        <dbReference type="ChEBI" id="CHEBI:128769"/>
        <dbReference type="ChEBI" id="CHEBI:175763"/>
        <dbReference type="EC" id="2.5.1.10"/>
    </reaction>
</comment>
<dbReference type="FunFam" id="1.10.600.10:FF:000001">
    <property type="entry name" value="Geranylgeranyl diphosphate synthase"/>
    <property type="match status" value="1"/>
</dbReference>
<dbReference type="GO" id="GO:0004337">
    <property type="term" value="F:(2E,6E)-farnesyl diphosphate synthase activity"/>
    <property type="evidence" value="ECO:0007669"/>
    <property type="project" value="UniProtKB-EC"/>
</dbReference>
<evidence type="ECO:0000256" key="12">
    <source>
        <dbReference type="RuleBase" id="RU004466"/>
    </source>
</evidence>
<evidence type="ECO:0000256" key="4">
    <source>
        <dbReference type="ARBA" id="ARBA00015100"/>
    </source>
</evidence>
<organism evidence="13 14">
    <name type="scientific">Lactococcus termiticola</name>
    <dbReference type="NCBI Taxonomy" id="2169526"/>
    <lineage>
        <taxon>Bacteria</taxon>
        <taxon>Bacillati</taxon>
        <taxon>Bacillota</taxon>
        <taxon>Bacilli</taxon>
        <taxon>Lactobacillales</taxon>
        <taxon>Streptococcaceae</taxon>
        <taxon>Lactococcus</taxon>
    </lineage>
</organism>
<gene>
    <name evidence="13" type="ORF">NtB2_00314</name>
</gene>
<dbReference type="GO" id="GO:0016114">
    <property type="term" value="P:terpenoid biosynthetic process"/>
    <property type="evidence" value="ECO:0007669"/>
    <property type="project" value="UniProtKB-ARBA"/>
</dbReference>
<dbReference type="PANTHER" id="PTHR43281:SF1">
    <property type="entry name" value="FARNESYL DIPHOSPHATE SYNTHASE"/>
    <property type="match status" value="1"/>
</dbReference>
<dbReference type="Pfam" id="PF00348">
    <property type="entry name" value="polyprenyl_synt"/>
    <property type="match status" value="1"/>
</dbReference>
<dbReference type="Gene3D" id="1.10.600.10">
    <property type="entry name" value="Farnesyl Diphosphate Synthase"/>
    <property type="match status" value="1"/>
</dbReference>
<dbReference type="SFLD" id="SFLDG01017">
    <property type="entry name" value="Polyprenyl_Transferase_Like"/>
    <property type="match status" value="1"/>
</dbReference>
<dbReference type="PROSITE" id="PS00444">
    <property type="entry name" value="POLYPRENYL_SYNTHASE_2"/>
    <property type="match status" value="1"/>
</dbReference>
<dbReference type="EC" id="2.5.1.10" evidence="3"/>
<evidence type="ECO:0000256" key="6">
    <source>
        <dbReference type="ARBA" id="ARBA00022723"/>
    </source>
</evidence>
<dbReference type="EMBL" id="BFFO01000002">
    <property type="protein sequence ID" value="GBG96203.1"/>
    <property type="molecule type" value="Genomic_DNA"/>
</dbReference>
<evidence type="ECO:0000256" key="9">
    <source>
        <dbReference type="ARBA" id="ARBA00032380"/>
    </source>
</evidence>
<evidence type="ECO:0000313" key="14">
    <source>
        <dbReference type="Proteomes" id="UP000245021"/>
    </source>
</evidence>
<comment type="caution">
    <text evidence="13">The sequence shown here is derived from an EMBL/GenBank/DDBJ whole genome shotgun (WGS) entry which is preliminary data.</text>
</comment>
<keyword evidence="8" id="KW-0414">Isoprene biosynthesis</keyword>
<dbReference type="InterPro" id="IPR000092">
    <property type="entry name" value="Polyprenyl_synt"/>
</dbReference>
<keyword evidence="7" id="KW-0460">Magnesium</keyword>
<accession>A0A2R5HDR5</accession>
<dbReference type="GO" id="GO:0005737">
    <property type="term" value="C:cytoplasm"/>
    <property type="evidence" value="ECO:0007669"/>
    <property type="project" value="UniProtKB-ARBA"/>
</dbReference>
<comment type="cofactor">
    <cofactor evidence="1">
        <name>Mg(2+)</name>
        <dbReference type="ChEBI" id="CHEBI:18420"/>
    </cofactor>
</comment>
<dbReference type="InterPro" id="IPR008949">
    <property type="entry name" value="Isoprenoid_synthase_dom_sf"/>
</dbReference>
<keyword evidence="5 12" id="KW-0808">Transferase</keyword>
<evidence type="ECO:0000256" key="11">
    <source>
        <dbReference type="ARBA" id="ARBA00049399"/>
    </source>
</evidence>
<evidence type="ECO:0000256" key="2">
    <source>
        <dbReference type="ARBA" id="ARBA00006706"/>
    </source>
</evidence>
<dbReference type="Proteomes" id="UP000245021">
    <property type="component" value="Unassembled WGS sequence"/>
</dbReference>
<dbReference type="SFLD" id="SFLDS00005">
    <property type="entry name" value="Isoprenoid_Synthase_Type_I"/>
    <property type="match status" value="1"/>
</dbReference>
<keyword evidence="14" id="KW-1185">Reference proteome</keyword>
<evidence type="ECO:0000256" key="5">
    <source>
        <dbReference type="ARBA" id="ARBA00022679"/>
    </source>
</evidence>
<dbReference type="AlphaFoldDB" id="A0A2R5HDR5"/>
<keyword evidence="6" id="KW-0479">Metal-binding</keyword>
<name>A0A2R5HDR5_9LACT</name>
<protein>
    <recommendedName>
        <fullName evidence="4">Farnesyl diphosphate synthase</fullName>
        <ecNumber evidence="3">2.5.1.10</ecNumber>
    </recommendedName>
    <alternativeName>
        <fullName evidence="10">(2E,6E)-farnesyl diphosphate synthase</fullName>
    </alternativeName>
    <alternativeName>
        <fullName evidence="9">Geranyltranstransferase</fullName>
    </alternativeName>
</protein>
<reference evidence="13 14" key="1">
    <citation type="journal article" date="2018" name="Genome Announc.">
        <title>Draft Genome Sequence of Lactococcus sp. Strain NtB2 (JCM 32569), Isolated from the Gut of the Higher Termite Nasutitermes takasagoensis.</title>
        <authorList>
            <person name="Noda S."/>
            <person name="Aihara C."/>
            <person name="Yuki M."/>
            <person name="Ohkuma M."/>
        </authorList>
    </citation>
    <scope>NUCLEOTIDE SEQUENCE [LARGE SCALE GENOMIC DNA]</scope>
    <source>
        <strain evidence="13 14">NtB2</strain>
    </source>
</reference>
<evidence type="ECO:0000256" key="10">
    <source>
        <dbReference type="ARBA" id="ARBA00032873"/>
    </source>
</evidence>
<evidence type="ECO:0000313" key="13">
    <source>
        <dbReference type="EMBL" id="GBG96203.1"/>
    </source>
</evidence>
<sequence length="285" mass="31376">MLMTTKIERLERVLEDIYQDQEIPLSLRAACSYSLMAGGKRIRPVMMLDLMEAFGLELSEAHYRLAVTVEMIHTGSLIHDDLPAMDDDDYRRGKLTSHKQFDEATAILAGDALFFDPFWLLSRLDFPAEQVVKLVEALAYASGSYGMVAGQILDMAGEGKSLSLAEIEAIHERKTGRLLTFPFLAAGIVAGKDDAELESLRETGQSLGLAFQIRDDILDVTASFEALGKTPGKDLVEEKSTYVSILGLDEAKATLSKLLKQVKEELSKYGNQPVMDLIAGLEIGQ</sequence>
<evidence type="ECO:0000256" key="7">
    <source>
        <dbReference type="ARBA" id="ARBA00022842"/>
    </source>
</evidence>